<dbReference type="GO" id="GO:0008270">
    <property type="term" value="F:zinc ion binding"/>
    <property type="evidence" value="ECO:0007669"/>
    <property type="project" value="UniProtKB-KW"/>
</dbReference>
<protein>
    <recommendedName>
        <fullName evidence="4">CCHC-type domain-containing protein</fullName>
    </recommendedName>
</protein>
<feature type="region of interest" description="Disordered" evidence="2">
    <location>
        <begin position="163"/>
        <end position="184"/>
    </location>
</feature>
<dbReference type="PANTHER" id="PTHR37984:SF13">
    <property type="entry name" value="RIBONUCLEASE H"/>
    <property type="match status" value="1"/>
</dbReference>
<dbReference type="EMBL" id="JAODUP010000013">
    <property type="protein sequence ID" value="KAK2168965.1"/>
    <property type="molecule type" value="Genomic_DNA"/>
</dbReference>
<keyword evidence="3" id="KW-0472">Membrane</keyword>
<gene>
    <name evidence="5" type="ORF">LSH36_13g24003</name>
</gene>
<evidence type="ECO:0000313" key="5">
    <source>
        <dbReference type="EMBL" id="KAK2168965.1"/>
    </source>
</evidence>
<evidence type="ECO:0000259" key="4">
    <source>
        <dbReference type="PROSITE" id="PS50158"/>
    </source>
</evidence>
<reference evidence="5" key="1">
    <citation type="journal article" date="2023" name="Mol. Biol. Evol.">
        <title>Third-Generation Sequencing Reveals the Adaptive Role of the Epigenome in Three Deep-Sea Polychaetes.</title>
        <authorList>
            <person name="Perez M."/>
            <person name="Aroh O."/>
            <person name="Sun Y."/>
            <person name="Lan Y."/>
            <person name="Juniper S.K."/>
            <person name="Young C.R."/>
            <person name="Angers B."/>
            <person name="Qian P.Y."/>
        </authorList>
    </citation>
    <scope>NUCLEOTIDE SEQUENCE</scope>
    <source>
        <strain evidence="5">P08H-3</strain>
    </source>
</reference>
<proteinExistence type="predicted"/>
<evidence type="ECO:0000256" key="1">
    <source>
        <dbReference type="PROSITE-ProRule" id="PRU00047"/>
    </source>
</evidence>
<keyword evidence="1" id="KW-0863">Zinc-finger</keyword>
<dbReference type="InterPro" id="IPR050951">
    <property type="entry name" value="Retrovirus_Pol_polyprotein"/>
</dbReference>
<dbReference type="InterPro" id="IPR021109">
    <property type="entry name" value="Peptidase_aspartic_dom_sf"/>
</dbReference>
<sequence length="427" mass="48093">MNINKIENDNKVKVFLALIGASAFELLVSLVTPDDVAGKSYSDLTKLLEDYYKPKHSLVGERYTFGSRNQQENECVTAFILALKKLSINCEFGDSLKNTLRDRLLIGVRIPAIKSSLFSLATTTDLTWDKACSEAQAMELAHNETMSCQSTPVVTQSVNRITKKWSDSPKSKQNKCSYSQKSRQKNANKQRKTCYRCNGQHNPDSCYAKTWSCHKCSKIGHIAKACKSSRYQRYSSNTHQVGDSVNTVQGLSYESTDPDTVPLYTVYSTEAQGKSEEIKVPVEIEGTKITFIVDIRAARSIISESLYHNHLSHLALQTPESVLTGYLGDRMPMLGEVITHLRYQNQSFKLPLLIARGNNRAPLLGRDWIKFIHLDWKSIFQVMPQTRAQKINEIIAAHPSVFKEGIGTIKHFTANIMLKPHSSPIFH</sequence>
<dbReference type="PROSITE" id="PS50158">
    <property type="entry name" value="ZF_CCHC"/>
    <property type="match status" value="1"/>
</dbReference>
<keyword evidence="3" id="KW-0812">Transmembrane</keyword>
<dbReference type="SUPFAM" id="SSF50630">
    <property type="entry name" value="Acid proteases"/>
    <property type="match status" value="1"/>
</dbReference>
<organism evidence="5 6">
    <name type="scientific">Paralvinella palmiformis</name>
    <dbReference type="NCBI Taxonomy" id="53620"/>
    <lineage>
        <taxon>Eukaryota</taxon>
        <taxon>Metazoa</taxon>
        <taxon>Spiralia</taxon>
        <taxon>Lophotrochozoa</taxon>
        <taxon>Annelida</taxon>
        <taxon>Polychaeta</taxon>
        <taxon>Sedentaria</taxon>
        <taxon>Canalipalpata</taxon>
        <taxon>Terebellida</taxon>
        <taxon>Terebelliformia</taxon>
        <taxon>Alvinellidae</taxon>
        <taxon>Paralvinella</taxon>
    </lineage>
</organism>
<keyword evidence="1" id="KW-0862">Zinc</keyword>
<dbReference type="Proteomes" id="UP001208570">
    <property type="component" value="Unassembled WGS sequence"/>
</dbReference>
<keyword evidence="1" id="KW-0479">Metal-binding</keyword>
<feature type="domain" description="CCHC-type" evidence="4">
    <location>
        <begin position="213"/>
        <end position="228"/>
    </location>
</feature>
<feature type="transmembrane region" description="Helical" evidence="3">
    <location>
        <begin position="12"/>
        <end position="32"/>
    </location>
</feature>
<keyword evidence="6" id="KW-1185">Reference proteome</keyword>
<comment type="caution">
    <text evidence="5">The sequence shown here is derived from an EMBL/GenBank/DDBJ whole genome shotgun (WGS) entry which is preliminary data.</text>
</comment>
<evidence type="ECO:0000256" key="2">
    <source>
        <dbReference type="SAM" id="MobiDB-lite"/>
    </source>
</evidence>
<keyword evidence="3" id="KW-1133">Transmembrane helix</keyword>
<evidence type="ECO:0000313" key="6">
    <source>
        <dbReference type="Proteomes" id="UP001208570"/>
    </source>
</evidence>
<accession>A0AAD9KDA8</accession>
<dbReference type="GO" id="GO:0003676">
    <property type="term" value="F:nucleic acid binding"/>
    <property type="evidence" value="ECO:0007669"/>
    <property type="project" value="InterPro"/>
</dbReference>
<dbReference type="AlphaFoldDB" id="A0AAD9KDA8"/>
<dbReference type="PANTHER" id="PTHR37984">
    <property type="entry name" value="PROTEIN CBG26694"/>
    <property type="match status" value="1"/>
</dbReference>
<dbReference type="InterPro" id="IPR001878">
    <property type="entry name" value="Znf_CCHC"/>
</dbReference>
<evidence type="ECO:0000256" key="3">
    <source>
        <dbReference type="SAM" id="Phobius"/>
    </source>
</evidence>
<name>A0AAD9KDA8_9ANNE</name>
<dbReference type="Gene3D" id="2.40.70.10">
    <property type="entry name" value="Acid Proteases"/>
    <property type="match status" value="1"/>
</dbReference>